<dbReference type="CDD" id="cd06464">
    <property type="entry name" value="ACD_sHsps-like"/>
    <property type="match status" value="1"/>
</dbReference>
<keyword evidence="2" id="KW-1185">Reference proteome</keyword>
<name>B8AB70_ORYSI</name>
<dbReference type="EMBL" id="CM000126">
    <property type="protein sequence ID" value="EEC70981.1"/>
    <property type="molecule type" value="Genomic_DNA"/>
</dbReference>
<sequence>MSTCVPKGSRSAKVEPRDVDLQPEVKWHDGAAGYVARLDLAGFRKEEFRVQVDGAGRVTDLRHQEWLSLIYMHIVGICDELGDCWN</sequence>
<dbReference type="STRING" id="39946.B8AB70"/>
<gene>
    <name evidence="1" type="ORF">OsI_02621</name>
</gene>
<dbReference type="HOGENOM" id="CLU_2501915_0_0_1"/>
<protein>
    <submittedName>
        <fullName evidence="1">Uncharacterized protein</fullName>
    </submittedName>
</protein>
<dbReference type="AlphaFoldDB" id="B8AB70"/>
<dbReference type="Gramene" id="BGIOSGA001320-TA">
    <property type="protein sequence ID" value="BGIOSGA001320-PA"/>
    <property type="gene ID" value="BGIOSGA001320"/>
</dbReference>
<accession>B8AB70</accession>
<proteinExistence type="predicted"/>
<dbReference type="Proteomes" id="UP000007015">
    <property type="component" value="Chromosome 1"/>
</dbReference>
<reference evidence="1 2" key="1">
    <citation type="journal article" date="2005" name="PLoS Biol.">
        <title>The genomes of Oryza sativa: a history of duplications.</title>
        <authorList>
            <person name="Yu J."/>
            <person name="Wang J."/>
            <person name="Lin W."/>
            <person name="Li S."/>
            <person name="Li H."/>
            <person name="Zhou J."/>
            <person name="Ni P."/>
            <person name="Dong W."/>
            <person name="Hu S."/>
            <person name="Zeng C."/>
            <person name="Zhang J."/>
            <person name="Zhang Y."/>
            <person name="Li R."/>
            <person name="Xu Z."/>
            <person name="Li S."/>
            <person name="Li X."/>
            <person name="Zheng H."/>
            <person name="Cong L."/>
            <person name="Lin L."/>
            <person name="Yin J."/>
            <person name="Geng J."/>
            <person name="Li G."/>
            <person name="Shi J."/>
            <person name="Liu J."/>
            <person name="Lv H."/>
            <person name="Li J."/>
            <person name="Wang J."/>
            <person name="Deng Y."/>
            <person name="Ran L."/>
            <person name="Shi X."/>
            <person name="Wang X."/>
            <person name="Wu Q."/>
            <person name="Li C."/>
            <person name="Ren X."/>
            <person name="Wang J."/>
            <person name="Wang X."/>
            <person name="Li D."/>
            <person name="Liu D."/>
            <person name="Zhang X."/>
            <person name="Ji Z."/>
            <person name="Zhao W."/>
            <person name="Sun Y."/>
            <person name="Zhang Z."/>
            <person name="Bao J."/>
            <person name="Han Y."/>
            <person name="Dong L."/>
            <person name="Ji J."/>
            <person name="Chen P."/>
            <person name="Wu S."/>
            <person name="Liu J."/>
            <person name="Xiao Y."/>
            <person name="Bu D."/>
            <person name="Tan J."/>
            <person name="Yang L."/>
            <person name="Ye C."/>
            <person name="Zhang J."/>
            <person name="Xu J."/>
            <person name="Zhou Y."/>
            <person name="Yu Y."/>
            <person name="Zhang B."/>
            <person name="Zhuang S."/>
            <person name="Wei H."/>
            <person name="Liu B."/>
            <person name="Lei M."/>
            <person name="Yu H."/>
            <person name="Li Y."/>
            <person name="Xu H."/>
            <person name="Wei S."/>
            <person name="He X."/>
            <person name="Fang L."/>
            <person name="Zhang Z."/>
            <person name="Zhang Y."/>
            <person name="Huang X."/>
            <person name="Su Z."/>
            <person name="Tong W."/>
            <person name="Li J."/>
            <person name="Tong Z."/>
            <person name="Li S."/>
            <person name="Ye J."/>
            <person name="Wang L."/>
            <person name="Fang L."/>
            <person name="Lei T."/>
            <person name="Chen C."/>
            <person name="Chen H."/>
            <person name="Xu Z."/>
            <person name="Li H."/>
            <person name="Huang H."/>
            <person name="Zhang F."/>
            <person name="Xu H."/>
            <person name="Li N."/>
            <person name="Zhao C."/>
            <person name="Li S."/>
            <person name="Dong L."/>
            <person name="Huang Y."/>
            <person name="Li L."/>
            <person name="Xi Y."/>
            <person name="Qi Q."/>
            <person name="Li W."/>
            <person name="Zhang B."/>
            <person name="Hu W."/>
            <person name="Zhang Y."/>
            <person name="Tian X."/>
            <person name="Jiao Y."/>
            <person name="Liang X."/>
            <person name="Jin J."/>
            <person name="Gao L."/>
            <person name="Zheng W."/>
            <person name="Hao B."/>
            <person name="Liu S."/>
            <person name="Wang W."/>
            <person name="Yuan L."/>
            <person name="Cao M."/>
            <person name="McDermott J."/>
            <person name="Samudrala R."/>
            <person name="Wang J."/>
            <person name="Wong G.K."/>
            <person name="Yang H."/>
        </authorList>
    </citation>
    <scope>NUCLEOTIDE SEQUENCE [LARGE SCALE GENOMIC DNA]</scope>
    <source>
        <strain evidence="2">cv. 93-11</strain>
    </source>
</reference>
<evidence type="ECO:0000313" key="1">
    <source>
        <dbReference type="EMBL" id="EEC70981.1"/>
    </source>
</evidence>
<organism evidence="1 2">
    <name type="scientific">Oryza sativa subsp. indica</name>
    <name type="common">Rice</name>
    <dbReference type="NCBI Taxonomy" id="39946"/>
    <lineage>
        <taxon>Eukaryota</taxon>
        <taxon>Viridiplantae</taxon>
        <taxon>Streptophyta</taxon>
        <taxon>Embryophyta</taxon>
        <taxon>Tracheophyta</taxon>
        <taxon>Spermatophyta</taxon>
        <taxon>Magnoliopsida</taxon>
        <taxon>Liliopsida</taxon>
        <taxon>Poales</taxon>
        <taxon>Poaceae</taxon>
        <taxon>BOP clade</taxon>
        <taxon>Oryzoideae</taxon>
        <taxon>Oryzeae</taxon>
        <taxon>Oryzinae</taxon>
        <taxon>Oryza</taxon>
        <taxon>Oryza sativa</taxon>
    </lineage>
</organism>
<evidence type="ECO:0000313" key="2">
    <source>
        <dbReference type="Proteomes" id="UP000007015"/>
    </source>
</evidence>